<keyword evidence="3 7" id="KW-0347">Helicase</keyword>
<gene>
    <name evidence="7" type="ORF">SAMN05216366_13128</name>
</gene>
<sequence length="1095" mass="125823">MQQPKILDNKQQGRVIDELRQAIKPQAKLSVISAYFTIYAYEALKKELSQVDELRFIFTTPSYIKQKSDFQREFYIAHREFGNRLSGNEFELKLRNKLTQSAIAKDCAQWLRKKVSIKSYRENNPAQMRLAYVENVDPEQDIAIQGTVDFSSDGLGITPSARNDMNTCIYSRPMGQAVLQIFDGIWNNPAMVEDVTEKVLSEMEVLYKENTPEAIYFITLYHIFEAYLGELTEETIIKTKTGIKESLIWNKLYKFQRDGVMGAIDKIEKYGGCIIADSVGLGKTFTALAIIKYYELRNDRVLVLAPKKLRENWTIYTQNDKRNIFAADRFNYDVLNHTDLSRYKGFSGAINLSTLNWENYDLIVIDESHNFRNNVPHKDRKTRYERLMDDIIKAGVKTKVLMLSATPVNNRMNDIKNQIAFITEGKNDALKSTGIPNIETTLRKAQMVFNRWSELPERERTTKVFVEMMDLEYFKLLDTLTIARSRKHIEKYYNVAEIGRFPTRLKPINECPEIDTLGEFPPIGEVNKMINRLTLGLYAPLRYVRPDKRHAYESRYDMSVANGRSVFRQADRENQLIHLMRVNLLKRMESSIHSFVLTVEKISQRIEHTLSIIEKHEGEYHADLNIEELDFDEDGLDMGDLVFGNKVKVLLQDMDLIKWRQDLELDLLELKEILKSAKVITPVRDNKLQTLKNRIADKIQNPINAGNGKLIIFTAFADTAEYLYENIAPQMAPLGIYTALVTGGTGNNKSTIPIPAKMKRSVKVSDLNTVLTLFSPISKSGKSIFPDMEEEIDILIATDCISEGQNLQDCDYLINYDIHWNPVRIIQRFGRIDRIGSQNEVIQLLNFWPTADLDSYIDLAERVKGRMVLLDVSATGEENIIDDQKTKEMNDLEYRKKQLQKLQNEVVDLEDISGGISITDLTFNDFKIDLMEYMKEHEEELANAPSGLYAIARISDNLRDIVDPGVIFVLRQIKGARQTKEQNPLFPYYLAYITDDGQVQANFLQGKQVLDYLKKFCSGQNTVAKDLAEVFNKETKHGRYMDRYSDLLQQTIEDLIGKKQEVGVASLFSKGGTATPQNFDDGMADFELVAFLVLK</sequence>
<dbReference type="InterPro" id="IPR006935">
    <property type="entry name" value="Helicase/UvrB_N"/>
</dbReference>
<protein>
    <submittedName>
        <fullName evidence="7">Superfamily II DNA or RNA helicase, SNF2 family</fullName>
    </submittedName>
</protein>
<dbReference type="Proteomes" id="UP000182412">
    <property type="component" value="Unassembled WGS sequence"/>
</dbReference>
<reference evidence="7 8" key="1">
    <citation type="submission" date="2016-10" db="EMBL/GenBank/DDBJ databases">
        <authorList>
            <person name="de Groot N.N."/>
        </authorList>
    </citation>
    <scope>NUCLEOTIDE SEQUENCE [LARGE SCALE GENOMIC DNA]</scope>
    <source>
        <strain evidence="7 8">S137</strain>
    </source>
</reference>
<dbReference type="PANTHER" id="PTHR45766:SF6">
    <property type="entry name" value="SWI_SNF-RELATED MATRIX-ASSOCIATED ACTIN-DEPENDENT REGULATOR OF CHROMATIN SUBFAMILY A-LIKE PROTEIN 1"/>
    <property type="match status" value="1"/>
</dbReference>
<dbReference type="InterPro" id="IPR001650">
    <property type="entry name" value="Helicase_C-like"/>
</dbReference>
<keyword evidence="2" id="KW-0378">Hydrolase</keyword>
<dbReference type="InterPro" id="IPR038718">
    <property type="entry name" value="SNF2-like_sf"/>
</dbReference>
<dbReference type="Gene3D" id="3.40.50.10810">
    <property type="entry name" value="Tandem AAA-ATPase domain"/>
    <property type="match status" value="1"/>
</dbReference>
<keyword evidence="1" id="KW-0547">Nucleotide-binding</keyword>
<feature type="domain" description="Helicase C-terminal" evidence="6">
    <location>
        <begin position="698"/>
        <end position="881"/>
    </location>
</feature>
<dbReference type="AlphaFoldDB" id="A0A1H0UEE1"/>
<keyword evidence="4" id="KW-0067">ATP-binding</keyword>
<evidence type="ECO:0000313" key="7">
    <source>
        <dbReference type="EMBL" id="SDP64385.1"/>
    </source>
</evidence>
<dbReference type="InterPro" id="IPR014001">
    <property type="entry name" value="Helicase_ATP-bd"/>
</dbReference>
<dbReference type="OrthoDB" id="9814088at2"/>
<dbReference type="CDD" id="cd18793">
    <property type="entry name" value="SF2_C_SNF"/>
    <property type="match status" value="1"/>
</dbReference>
<dbReference type="GO" id="GO:0005524">
    <property type="term" value="F:ATP binding"/>
    <property type="evidence" value="ECO:0007669"/>
    <property type="project" value="InterPro"/>
</dbReference>
<dbReference type="GO" id="GO:0031297">
    <property type="term" value="P:replication fork processing"/>
    <property type="evidence" value="ECO:0007669"/>
    <property type="project" value="TreeGrafter"/>
</dbReference>
<dbReference type="PROSITE" id="PS51192">
    <property type="entry name" value="HELICASE_ATP_BIND_1"/>
    <property type="match status" value="1"/>
</dbReference>
<dbReference type="SMART" id="SM00487">
    <property type="entry name" value="DEXDc"/>
    <property type="match status" value="1"/>
</dbReference>
<dbReference type="SUPFAM" id="SSF52540">
    <property type="entry name" value="P-loop containing nucleoside triphosphate hydrolases"/>
    <property type="match status" value="1"/>
</dbReference>
<evidence type="ECO:0000259" key="6">
    <source>
        <dbReference type="PROSITE" id="PS51194"/>
    </source>
</evidence>
<dbReference type="GO" id="GO:0016787">
    <property type="term" value="F:hydrolase activity"/>
    <property type="evidence" value="ECO:0007669"/>
    <property type="project" value="UniProtKB-KW"/>
</dbReference>
<evidence type="ECO:0000256" key="1">
    <source>
        <dbReference type="ARBA" id="ARBA00022741"/>
    </source>
</evidence>
<evidence type="ECO:0000313" key="8">
    <source>
        <dbReference type="Proteomes" id="UP000182412"/>
    </source>
</evidence>
<accession>A0A1H0UEE1</accession>
<dbReference type="InterPro" id="IPR057342">
    <property type="entry name" value="DEXDc_RapA"/>
</dbReference>
<evidence type="ECO:0000256" key="4">
    <source>
        <dbReference type="ARBA" id="ARBA00022840"/>
    </source>
</evidence>
<dbReference type="CDD" id="cd18011">
    <property type="entry name" value="DEXDc_RapA"/>
    <property type="match status" value="1"/>
</dbReference>
<dbReference type="EMBL" id="FNJQ01000031">
    <property type="protein sequence ID" value="SDP64385.1"/>
    <property type="molecule type" value="Genomic_DNA"/>
</dbReference>
<evidence type="ECO:0000256" key="3">
    <source>
        <dbReference type="ARBA" id="ARBA00022806"/>
    </source>
</evidence>
<dbReference type="CDD" id="cd10311">
    <property type="entry name" value="PLDc_N_DEXD_c"/>
    <property type="match status" value="1"/>
</dbReference>
<dbReference type="Pfam" id="PF00271">
    <property type="entry name" value="Helicase_C"/>
    <property type="match status" value="1"/>
</dbReference>
<dbReference type="InterPro" id="IPR049730">
    <property type="entry name" value="SNF2/RAD54-like_C"/>
</dbReference>
<evidence type="ECO:0000256" key="2">
    <source>
        <dbReference type="ARBA" id="ARBA00022801"/>
    </source>
</evidence>
<dbReference type="Gene3D" id="3.40.50.300">
    <property type="entry name" value="P-loop containing nucleotide triphosphate hydrolases"/>
    <property type="match status" value="1"/>
</dbReference>
<organism evidence="7 8">
    <name type="scientific">Selenomonas ruminantium</name>
    <dbReference type="NCBI Taxonomy" id="971"/>
    <lineage>
        <taxon>Bacteria</taxon>
        <taxon>Bacillati</taxon>
        <taxon>Bacillota</taxon>
        <taxon>Negativicutes</taxon>
        <taxon>Selenomonadales</taxon>
        <taxon>Selenomonadaceae</taxon>
        <taxon>Selenomonas</taxon>
    </lineage>
</organism>
<dbReference type="PROSITE" id="PS51194">
    <property type="entry name" value="HELICASE_CTER"/>
    <property type="match status" value="1"/>
</dbReference>
<dbReference type="GO" id="GO:0003677">
    <property type="term" value="F:DNA binding"/>
    <property type="evidence" value="ECO:0007669"/>
    <property type="project" value="InterPro"/>
</dbReference>
<name>A0A1H0UEE1_SELRU</name>
<dbReference type="Pfam" id="PF04851">
    <property type="entry name" value="ResIII"/>
    <property type="match status" value="1"/>
</dbReference>
<dbReference type="SMART" id="SM00490">
    <property type="entry name" value="HELICc"/>
    <property type="match status" value="1"/>
</dbReference>
<dbReference type="PANTHER" id="PTHR45766">
    <property type="entry name" value="DNA ANNEALING HELICASE AND ENDONUCLEASE ZRANB3 FAMILY MEMBER"/>
    <property type="match status" value="1"/>
</dbReference>
<dbReference type="GO" id="GO:0006281">
    <property type="term" value="P:DNA repair"/>
    <property type="evidence" value="ECO:0007669"/>
    <property type="project" value="TreeGrafter"/>
</dbReference>
<feature type="domain" description="Helicase ATP-binding" evidence="5">
    <location>
        <begin position="264"/>
        <end position="425"/>
    </location>
</feature>
<dbReference type="GO" id="GO:0004386">
    <property type="term" value="F:helicase activity"/>
    <property type="evidence" value="ECO:0007669"/>
    <property type="project" value="UniProtKB-KW"/>
</dbReference>
<dbReference type="InterPro" id="IPR027417">
    <property type="entry name" value="P-loop_NTPase"/>
</dbReference>
<proteinExistence type="predicted"/>
<dbReference type="RefSeq" id="WP_074573166.1">
    <property type="nucleotide sequence ID" value="NZ_FNJQ01000031.1"/>
</dbReference>
<evidence type="ECO:0000259" key="5">
    <source>
        <dbReference type="PROSITE" id="PS51192"/>
    </source>
</evidence>